<dbReference type="SMART" id="SM00060">
    <property type="entry name" value="FN3"/>
    <property type="match status" value="6"/>
</dbReference>
<dbReference type="GO" id="GO:0098609">
    <property type="term" value="P:cell-cell adhesion"/>
    <property type="evidence" value="ECO:0007669"/>
    <property type="project" value="TreeGrafter"/>
</dbReference>
<organism evidence="19 20">
    <name type="scientific">Heterocephalus glaber</name>
    <name type="common">Naked mole rat</name>
    <dbReference type="NCBI Taxonomy" id="10181"/>
    <lineage>
        <taxon>Eukaryota</taxon>
        <taxon>Metazoa</taxon>
        <taxon>Chordata</taxon>
        <taxon>Craniata</taxon>
        <taxon>Vertebrata</taxon>
        <taxon>Euteleostomi</taxon>
        <taxon>Mammalia</taxon>
        <taxon>Eutheria</taxon>
        <taxon>Euarchontoglires</taxon>
        <taxon>Glires</taxon>
        <taxon>Rodentia</taxon>
        <taxon>Hystricomorpha</taxon>
        <taxon>Bathyergidae</taxon>
        <taxon>Heterocephalus</taxon>
    </lineage>
</organism>
<feature type="domain" description="Fibronectin type-III" evidence="18">
    <location>
        <begin position="657"/>
        <end position="752"/>
    </location>
</feature>
<dbReference type="FunFam" id="2.60.40.10:FF:000004">
    <property type="entry name" value="DCC isoform 1"/>
    <property type="match status" value="2"/>
</dbReference>
<dbReference type="InterPro" id="IPR013098">
    <property type="entry name" value="Ig_I-set"/>
</dbReference>
<reference evidence="20" key="1">
    <citation type="submission" date="2025-08" db="UniProtKB">
        <authorList>
            <consortium name="RefSeq"/>
        </authorList>
    </citation>
    <scope>IDENTIFICATION</scope>
</reference>
<dbReference type="PROSITE" id="PS50835">
    <property type="entry name" value="IG_LIKE"/>
    <property type="match status" value="4"/>
</dbReference>
<dbReference type="InterPro" id="IPR003598">
    <property type="entry name" value="Ig_sub2"/>
</dbReference>
<feature type="compositionally biased region" description="Basic and acidic residues" evidence="14">
    <location>
        <begin position="1073"/>
        <end position="1082"/>
    </location>
</feature>
<dbReference type="InterPro" id="IPR003961">
    <property type="entry name" value="FN3_dom"/>
</dbReference>
<dbReference type="FunFam" id="2.60.40.10:FF:000106">
    <property type="entry name" value="Neogenin isoform 1"/>
    <property type="match status" value="1"/>
</dbReference>
<dbReference type="Proteomes" id="UP000694906">
    <property type="component" value="Unplaced"/>
</dbReference>
<dbReference type="FunFam" id="2.60.40.10:FF:000316">
    <property type="entry name" value="Neogenin 1"/>
    <property type="match status" value="1"/>
</dbReference>
<feature type="compositionally biased region" description="Polar residues" evidence="14">
    <location>
        <begin position="1211"/>
        <end position="1227"/>
    </location>
</feature>
<evidence type="ECO:0000256" key="5">
    <source>
        <dbReference type="ARBA" id="ARBA00022737"/>
    </source>
</evidence>
<evidence type="ECO:0000256" key="14">
    <source>
        <dbReference type="SAM" id="MobiDB-lite"/>
    </source>
</evidence>
<evidence type="ECO:0000256" key="10">
    <source>
        <dbReference type="ARBA" id="ARBA00023180"/>
    </source>
</evidence>
<gene>
    <name evidence="20" type="primary">Neo1</name>
</gene>
<dbReference type="Pfam" id="PF06583">
    <property type="entry name" value="Neogenin_C"/>
    <property type="match status" value="1"/>
</dbReference>
<dbReference type="FunFam" id="2.60.40.10:FF:000189">
    <property type="entry name" value="Neogenin isoform 3"/>
    <property type="match status" value="1"/>
</dbReference>
<feature type="domain" description="Ig-like" evidence="17">
    <location>
        <begin position="248"/>
        <end position="337"/>
    </location>
</feature>
<feature type="domain" description="Ig-like" evidence="17">
    <location>
        <begin position="342"/>
        <end position="427"/>
    </location>
</feature>
<dbReference type="InterPro" id="IPR003599">
    <property type="entry name" value="Ig_sub"/>
</dbReference>
<dbReference type="RefSeq" id="XP_004855574.1">
    <property type="nucleotide sequence ID" value="XM_004855517.3"/>
</dbReference>
<dbReference type="Pfam" id="PF00041">
    <property type="entry name" value="fn3"/>
    <property type="match status" value="6"/>
</dbReference>
<feature type="region of interest" description="Disordered" evidence="14">
    <location>
        <begin position="1194"/>
        <end position="1346"/>
    </location>
</feature>
<dbReference type="CDD" id="cd05723">
    <property type="entry name" value="IgI_4_Neogenin_like"/>
    <property type="match status" value="1"/>
</dbReference>
<proteinExistence type="inferred from homology"/>
<dbReference type="CDD" id="cd00096">
    <property type="entry name" value="Ig"/>
    <property type="match status" value="1"/>
</dbReference>
<feature type="region of interest" description="Disordered" evidence="14">
    <location>
        <begin position="1062"/>
        <end position="1117"/>
    </location>
</feature>
<dbReference type="InterPro" id="IPR036179">
    <property type="entry name" value="Ig-like_dom_sf"/>
</dbReference>
<dbReference type="InterPro" id="IPR036116">
    <property type="entry name" value="FN3_sf"/>
</dbReference>
<dbReference type="FunFam" id="2.60.40.10:FF:000777">
    <property type="entry name" value="Neogenin 1"/>
    <property type="match status" value="1"/>
</dbReference>
<keyword evidence="4 15" id="KW-0812">Transmembrane</keyword>
<dbReference type="GeneID" id="101715485"/>
<evidence type="ECO:0000313" key="19">
    <source>
        <dbReference type="Proteomes" id="UP000694906"/>
    </source>
</evidence>
<dbReference type="SUPFAM" id="SSF49265">
    <property type="entry name" value="Fibronectin type III"/>
    <property type="match status" value="3"/>
</dbReference>
<feature type="domain" description="Ig-like" evidence="17">
    <location>
        <begin position="53"/>
        <end position="148"/>
    </location>
</feature>
<evidence type="ECO:0000256" key="2">
    <source>
        <dbReference type="ARBA" id="ARBA00009588"/>
    </source>
</evidence>
<keyword evidence="11" id="KW-0393">Immunoglobulin domain</keyword>
<dbReference type="Pfam" id="PF13927">
    <property type="entry name" value="Ig_3"/>
    <property type="match status" value="1"/>
</dbReference>
<evidence type="ECO:0000256" key="11">
    <source>
        <dbReference type="ARBA" id="ARBA00023319"/>
    </source>
</evidence>
<evidence type="ECO:0000256" key="8">
    <source>
        <dbReference type="ARBA" id="ARBA00023136"/>
    </source>
</evidence>
<comment type="function">
    <text evidence="12">Multi-functional cell surface receptor regulating cell adhesion in many diverse developmental processes, including neural tube and mammary gland formation, myogenesis and angiogenesis. Receptor for members of the BMP, netrin, and repulsive guidance molecule (RGM) families. Netrin-Neogenin interactions result in a chemoattractive axon guidance response and cell-cell adhesion, the interaction between NEO1/Neogenin and RGMa and RGMb induces a chemorepulsive response.</text>
</comment>
<dbReference type="PANTHER" id="PTHR44170:SF14">
    <property type="entry name" value="NEOGENIN"/>
    <property type="match status" value="1"/>
</dbReference>
<keyword evidence="8 15" id="KW-0472">Membrane</keyword>
<dbReference type="PROSITE" id="PS50853">
    <property type="entry name" value="FN3"/>
    <property type="match status" value="6"/>
</dbReference>
<accession>A0AAX6PNC1</accession>
<dbReference type="InterPro" id="IPR010560">
    <property type="entry name" value="Neogenin_C"/>
</dbReference>
<protein>
    <recommendedName>
        <fullName evidence="13">Neogenin</fullName>
    </recommendedName>
</protein>
<keyword evidence="6" id="KW-0130">Cell adhesion</keyword>
<keyword evidence="19" id="KW-1185">Reference proteome</keyword>
<evidence type="ECO:0000256" key="1">
    <source>
        <dbReference type="ARBA" id="ARBA00004251"/>
    </source>
</evidence>
<dbReference type="FunFam" id="2.60.40.10:FF:000216">
    <property type="entry name" value="neogenin isoform X1"/>
    <property type="match status" value="1"/>
</dbReference>
<feature type="domain" description="Fibronectin type-III" evidence="18">
    <location>
        <begin position="762"/>
        <end position="852"/>
    </location>
</feature>
<dbReference type="CDD" id="cd05722">
    <property type="entry name" value="IgI_1_Neogenin_like"/>
    <property type="match status" value="1"/>
</dbReference>
<keyword evidence="9" id="KW-1015">Disulfide bond</keyword>
<evidence type="ECO:0000256" key="16">
    <source>
        <dbReference type="SAM" id="SignalP"/>
    </source>
</evidence>
<keyword evidence="16" id="KW-0732">Signal</keyword>
<feature type="region of interest" description="Disordered" evidence="14">
    <location>
        <begin position="1158"/>
        <end position="1180"/>
    </location>
</feature>
<dbReference type="GO" id="GO:0005886">
    <property type="term" value="C:plasma membrane"/>
    <property type="evidence" value="ECO:0007669"/>
    <property type="project" value="UniProtKB-SubCell"/>
</dbReference>
<feature type="compositionally biased region" description="Polar residues" evidence="14">
    <location>
        <begin position="1297"/>
        <end position="1316"/>
    </location>
</feature>
<dbReference type="SMART" id="SM00409">
    <property type="entry name" value="IG"/>
    <property type="match status" value="4"/>
</dbReference>
<feature type="signal peptide" evidence="16">
    <location>
        <begin position="1"/>
        <end position="34"/>
    </location>
</feature>
<name>A0AAX6PNC1_HETGA</name>
<feature type="domain" description="Fibronectin type-III" evidence="18">
    <location>
        <begin position="462"/>
        <end position="556"/>
    </location>
</feature>
<feature type="domain" description="Fibronectin type-III" evidence="18">
    <location>
        <begin position="562"/>
        <end position="652"/>
    </location>
</feature>
<dbReference type="PRINTS" id="PR00014">
    <property type="entry name" value="FNTYPEIII"/>
</dbReference>
<evidence type="ECO:0000256" key="12">
    <source>
        <dbReference type="ARBA" id="ARBA00055647"/>
    </source>
</evidence>
<keyword evidence="7 15" id="KW-1133">Transmembrane helix</keyword>
<comment type="subcellular location">
    <subcellularLocation>
        <location evidence="1">Cell membrane</location>
        <topology evidence="1">Single-pass type I membrane protein</topology>
    </subcellularLocation>
</comment>
<keyword evidence="5" id="KW-0677">Repeat</keyword>
<dbReference type="Gene3D" id="2.60.40.10">
    <property type="entry name" value="Immunoglobulins"/>
    <property type="match status" value="10"/>
</dbReference>
<evidence type="ECO:0000256" key="7">
    <source>
        <dbReference type="ARBA" id="ARBA00022989"/>
    </source>
</evidence>
<dbReference type="Pfam" id="PF13895">
    <property type="entry name" value="Ig_2"/>
    <property type="match status" value="1"/>
</dbReference>
<sequence>MAAERGARRRLSASCFWLSCLLLLLARRAPGAGAARSGTPPRSAGANVRTFTPFYFLVEPVDTLSIRGSSVVLNCSAYSEPSPKIEWKKDGTFLNLISDDRRQLLPDGSLFISNVVHSKHNKPDEGYYQCVATVDSLGTIVSKTAKLTVAGLPRFTSQPEPSSVYAGNSAVLNCEVNADLVLFVRWEQNRQPLLLDDRIIRLPSGTLVISNTTEGDGGLYRCIVESGGPPKYSDEAELKILPDSEETPNLVFLKQPSSLVRVIGQSAVLPCVASGLPAPTIRWMKNEEALDIESSERLVLLAGGSLEISDITEDDAGTYFCIADNGNDTIETQAELTVQAQPEFLKQPANIYAHESMDIIFECEVTGKPTPTVKWVKNGDMVIPSDYFKIVKEHNLQVLGLVKSDEGFYQCIAENDVGNAQAGAQLIILEHDVAIPTLPPTSLTSATTDHLAPATAGPLPSAPRDVVASLVSTRFIKLTWRTPASDPHGDNLTYSVFYTKEGIARERVENTSRPGEMQVTIQNLMPATVYIFRVVAQNKHGSGESSAPLRVETQPEVQLPGPAPNIRAYAASPTSITVTWETPVSGNGEIQNYKLYYMEKGTDIEQDVDVSSHSYTMHGLKKYTEYSFRVVAYNKHGPGVSTQDVAVRTLSDVPSAAPQNLTLEVRNSKSIIIHWQPPSLATQNGPITGYKIRYRKASRKSDVTETLVTGTQLSQLIEGLDRGTEYNFRVAALTVNGTGPATDWLSAETFESDLDETRVPEVPSSLHVRPLVTSIVVSWTPPENQNIVVRGYAIGYGIGSPHAQTIKVDYKQRYYTIENLDPSSHYVITLKAFNNVGEGIPLYESAVTRPHTDTSEVDLFVINAPYTPVPDPTPMMPPVGVQASILSHDTIRITWADNSLPKHQKITDSRYYTVRWKTNIPANTKYKNANATTLSYLVTGLKPNTLYEFSVMVTKGRRSSTWSMTAHGTTFELVPTSPPKDVTVVSKEGKPRTIIVNWQPPSEANGKITGYIIYYSTDVNAEIHDWVIEPVVGNRLTHQIQELTLDTPYYFKIQARNSKGMGPMSEAVQFRTPKADSSDKMPNDQASGSAGKGSRLPDLGHDYKPPMSGSNSPHGSPSPLDSNMLLVIIVSVGIITIVVVVIIAVFCTRRTTSHQKKKRAACKSVNGSHKYKGNSKDVKPPDLWIHHERLELKPIDKSPDPNPIMTDTPIPRNSQDITPVDNSMDSNIHQRRNSYRGHESEDSMSTLAGRRGMRPKMMMPFDSQPPQQSVRNTPSTDTMPASSSQTCCTDHQDPEGATSSSYLASSQEEDSGQSLPTAHVRPSHPLKSFAVPAIPPPGPPTYDPALPSTPLLSQQALNHHVHSVKTASIGTLGRSRPPMPVVVPSAPEVQETTRMLEDSESSYEPDELTKEMAHLEGLMKDLNAITTA</sequence>
<feature type="chain" id="PRO_5043500764" description="Neogenin" evidence="16">
    <location>
        <begin position="35"/>
        <end position="1428"/>
    </location>
</feature>
<evidence type="ECO:0000259" key="18">
    <source>
        <dbReference type="PROSITE" id="PS50853"/>
    </source>
</evidence>
<evidence type="ECO:0000259" key="17">
    <source>
        <dbReference type="PROSITE" id="PS50835"/>
    </source>
</evidence>
<evidence type="ECO:0000256" key="4">
    <source>
        <dbReference type="ARBA" id="ARBA00022692"/>
    </source>
</evidence>
<evidence type="ECO:0000256" key="15">
    <source>
        <dbReference type="SAM" id="Phobius"/>
    </source>
</evidence>
<dbReference type="InterPro" id="IPR007110">
    <property type="entry name" value="Ig-like_dom"/>
</dbReference>
<dbReference type="InterPro" id="IPR013783">
    <property type="entry name" value="Ig-like_fold"/>
</dbReference>
<dbReference type="Pfam" id="PF07679">
    <property type="entry name" value="I-set"/>
    <property type="match status" value="2"/>
</dbReference>
<dbReference type="CTD" id="4756"/>
<evidence type="ECO:0000256" key="6">
    <source>
        <dbReference type="ARBA" id="ARBA00022889"/>
    </source>
</evidence>
<dbReference type="FunFam" id="2.60.40.10:FF:000187">
    <property type="entry name" value="neogenin isoform X2"/>
    <property type="match status" value="1"/>
</dbReference>
<evidence type="ECO:0000313" key="20">
    <source>
        <dbReference type="RefSeq" id="XP_004855574.1"/>
    </source>
</evidence>
<dbReference type="FunFam" id="2.60.40.10:FF:000133">
    <property type="entry name" value="Neogenin isoform 1"/>
    <property type="match status" value="1"/>
</dbReference>
<dbReference type="CDD" id="cd00063">
    <property type="entry name" value="FN3"/>
    <property type="match status" value="6"/>
</dbReference>
<keyword evidence="3" id="KW-1003">Cell membrane</keyword>
<dbReference type="SUPFAM" id="SSF48726">
    <property type="entry name" value="Immunoglobulin"/>
    <property type="match status" value="4"/>
</dbReference>
<evidence type="ECO:0000256" key="13">
    <source>
        <dbReference type="ARBA" id="ARBA00074043"/>
    </source>
</evidence>
<feature type="domain" description="Fibronectin type-III" evidence="18">
    <location>
        <begin position="978"/>
        <end position="1075"/>
    </location>
</feature>
<evidence type="ECO:0000256" key="9">
    <source>
        <dbReference type="ARBA" id="ARBA00023157"/>
    </source>
</evidence>
<feature type="transmembrane region" description="Helical" evidence="15">
    <location>
        <begin position="1124"/>
        <end position="1148"/>
    </location>
</feature>
<evidence type="ECO:0000256" key="3">
    <source>
        <dbReference type="ARBA" id="ARBA00022475"/>
    </source>
</evidence>
<feature type="domain" description="Ig-like" evidence="17">
    <location>
        <begin position="153"/>
        <end position="239"/>
    </location>
</feature>
<keyword evidence="10" id="KW-0325">Glycoprotein</keyword>
<feature type="domain" description="Fibronectin type-III" evidence="18">
    <location>
        <begin position="877"/>
        <end position="973"/>
    </location>
</feature>
<dbReference type="FunFam" id="2.60.40.10:FF:000101">
    <property type="entry name" value="Neogenin isoform 1"/>
    <property type="match status" value="1"/>
</dbReference>
<dbReference type="PANTHER" id="PTHR44170">
    <property type="entry name" value="PROTEIN SIDEKICK"/>
    <property type="match status" value="1"/>
</dbReference>
<feature type="compositionally biased region" description="Polar residues" evidence="14">
    <location>
        <begin position="1264"/>
        <end position="1289"/>
    </location>
</feature>
<comment type="similarity">
    <text evidence="2">Belongs to the immunoglobulin superfamily. DCC family.</text>
</comment>
<feature type="compositionally biased region" description="Low complexity" evidence="14">
    <location>
        <begin position="1105"/>
        <end position="1117"/>
    </location>
</feature>
<feature type="compositionally biased region" description="Pro residues" evidence="14">
    <location>
        <begin position="1333"/>
        <end position="1342"/>
    </location>
</feature>
<dbReference type="SMART" id="SM00408">
    <property type="entry name" value="IGc2"/>
    <property type="match status" value="4"/>
</dbReference>